<dbReference type="PANTHER" id="PTHR38454:SF1">
    <property type="entry name" value="INTEGRAL MEMBRANE PROTEIN"/>
    <property type="match status" value="1"/>
</dbReference>
<evidence type="ECO:0008006" key="3">
    <source>
        <dbReference type="Google" id="ProtNLM"/>
    </source>
</evidence>
<proteinExistence type="predicted"/>
<keyword evidence="1" id="KW-0472">Membrane</keyword>
<name>A0A160VFM4_9ZZZZ</name>
<feature type="transmembrane region" description="Helical" evidence="1">
    <location>
        <begin position="125"/>
        <end position="146"/>
    </location>
</feature>
<keyword evidence="1" id="KW-1133">Transmembrane helix</keyword>
<keyword evidence="1" id="KW-0812">Transmembrane</keyword>
<protein>
    <recommendedName>
        <fullName evidence="3">Bacterial membrane protein YfhO</fullName>
    </recommendedName>
</protein>
<feature type="transmembrane region" description="Helical" evidence="1">
    <location>
        <begin position="101"/>
        <end position="119"/>
    </location>
</feature>
<evidence type="ECO:0000256" key="1">
    <source>
        <dbReference type="SAM" id="Phobius"/>
    </source>
</evidence>
<feature type="transmembrane region" description="Helical" evidence="1">
    <location>
        <begin position="330"/>
        <end position="355"/>
    </location>
</feature>
<feature type="transmembrane region" description="Helical" evidence="1">
    <location>
        <begin position="224"/>
        <end position="246"/>
    </location>
</feature>
<feature type="transmembrane region" description="Helical" evidence="1">
    <location>
        <begin position="167"/>
        <end position="188"/>
    </location>
</feature>
<dbReference type="InterPro" id="IPR018580">
    <property type="entry name" value="Uncharacterised_YfhO"/>
</dbReference>
<feature type="transmembrane region" description="Helical" evidence="1">
    <location>
        <begin position="12"/>
        <end position="30"/>
    </location>
</feature>
<feature type="transmembrane region" description="Helical" evidence="1">
    <location>
        <begin position="194"/>
        <end position="212"/>
    </location>
</feature>
<dbReference type="EMBL" id="FAXC01000254">
    <property type="protein sequence ID" value="CUV09460.1"/>
    <property type="molecule type" value="Genomic_DNA"/>
</dbReference>
<dbReference type="AlphaFoldDB" id="A0A160VFM4"/>
<feature type="transmembrane region" description="Helical" evidence="1">
    <location>
        <begin position="401"/>
        <end position="423"/>
    </location>
</feature>
<feature type="transmembrane region" description="Helical" evidence="1">
    <location>
        <begin position="457"/>
        <end position="475"/>
    </location>
</feature>
<feature type="transmembrane region" description="Helical" evidence="1">
    <location>
        <begin position="305"/>
        <end position="323"/>
    </location>
</feature>
<reference evidence="2" key="1">
    <citation type="submission" date="2015-10" db="EMBL/GenBank/DDBJ databases">
        <authorList>
            <person name="Gilbert D.G."/>
        </authorList>
    </citation>
    <scope>NUCLEOTIDE SEQUENCE</scope>
</reference>
<feature type="transmembrane region" description="Helical" evidence="1">
    <location>
        <begin position="763"/>
        <end position="783"/>
    </location>
</feature>
<dbReference type="PANTHER" id="PTHR38454">
    <property type="entry name" value="INTEGRAL MEMBRANE PROTEIN-RELATED"/>
    <property type="match status" value="1"/>
</dbReference>
<feature type="transmembrane region" description="Helical" evidence="1">
    <location>
        <begin position="367"/>
        <end position="389"/>
    </location>
</feature>
<accession>A0A160VFM4</accession>
<organism evidence="2">
    <name type="scientific">hydrothermal vent metagenome</name>
    <dbReference type="NCBI Taxonomy" id="652676"/>
    <lineage>
        <taxon>unclassified sequences</taxon>
        <taxon>metagenomes</taxon>
        <taxon>ecological metagenomes</taxon>
    </lineage>
</organism>
<gene>
    <name evidence="2" type="ORF">MGWOODY_Mmi457</name>
</gene>
<sequence>MRKRITDKKNWAIIGGITIIVLVLFYPIVFEGKTFGSPDSLNPRSSSMILEQSRKTDGQFPLWQPWIFSGMPTADAFTYISSLYFPNYVLNLLFQSSHLNQLLHLIFSGLGGFVFLRFLGLSKIVAFMGGTAFMITPFMITMIVFGHGSQMMTAAYLPWIMWMTIKVMTKPSFCGVGLLAVLMGFQLQRAHAQIAYYTWMLAGAYVLFYLLWNINNTKETKIKWLGLGGFLAASLLGIGIALLIYLPSIEYTPFSVRGGGVGGGAGYNYATSWSFSPKELLTFIIPSALGFGGQTYWGNMPFTDYPNYMGIVILVLAAIGFVHRRDPLMWFLLGTSILAIFISFGKNLSIIYDLFYSFFPYFNKFRVPAMILILVQFNTSMMAALGLNYLLTLHKQVIPRWFWICTGLLAFYLLILTFGQSFLQQLVSSSFTPPRTQDPRTIQAINSLRWDMWLEDALTMVLILAAFFGLTWAFINQKIAKNGFTIAVTLLALTDIGIVDRKIIQPDKQSGRASQLMSSSIIDRYFQHDQITKILTDDSEKPFRVYPAGALFSESRILAFGIESVGGYHPAKLKIYNDFLQRTNNAGTLPLMRMLNVKYLLSPQPINFPGLIQIRQGKMKTGRGNLPVTLYELDDFQPRAWFVENVEVHTGKNLPWGTFTAQSFDPGRTAFISQTDIGSNRSFTLGSVTDIQYSLHELTVKTKSTAEGFLVISEVYYPLRWKAKIDGKEVKYFETNGVIRGLIVPPGNHEVKFIYDRSSFRKGIIISTVVFLLCIGIIAFGWVKSPAL</sequence>
<feature type="transmembrane region" description="Helical" evidence="1">
    <location>
        <begin position="76"/>
        <end position="94"/>
    </location>
</feature>
<evidence type="ECO:0000313" key="2">
    <source>
        <dbReference type="EMBL" id="CUV09460.1"/>
    </source>
</evidence>